<dbReference type="PANTHER" id="PTHR42831:SF3">
    <property type="entry name" value="1,2-PHENYLACETYL-COA EPOXIDASE, SUBUNIT D-RELATED"/>
    <property type="match status" value="1"/>
</dbReference>
<accession>A0A160T037</accession>
<dbReference type="Pfam" id="PF01883">
    <property type="entry name" value="FeS_assembly_P"/>
    <property type="match status" value="1"/>
</dbReference>
<dbReference type="InterPro" id="IPR011883">
    <property type="entry name" value="PaaD-like"/>
</dbReference>
<proteinExistence type="predicted"/>
<dbReference type="SUPFAM" id="SSF117916">
    <property type="entry name" value="Fe-S cluster assembly (FSCA) domain-like"/>
    <property type="match status" value="1"/>
</dbReference>
<evidence type="ECO:0000313" key="4">
    <source>
        <dbReference type="Proteomes" id="UP000215027"/>
    </source>
</evidence>
<dbReference type="NCBIfam" id="TIGR02159">
    <property type="entry name" value="PA_CoA_Oxy4"/>
    <property type="match status" value="1"/>
</dbReference>
<evidence type="ECO:0000259" key="2">
    <source>
        <dbReference type="Pfam" id="PF23451"/>
    </source>
</evidence>
<evidence type="ECO:0000313" key="3">
    <source>
        <dbReference type="EMBL" id="CUS02804.2"/>
    </source>
</evidence>
<sequence length="161" mass="17629">MTITTDDVWRALQEVMDPEIPVVSVVEMGIIRAVEVTPAGVIVTMTPTFSGCPALDVMRRDVAAAARALGVAEVTVETVLHPPWSTEWISAAGREKLRRFGLAPPPHHAGDPAAVAFFDLAECPRCGSNHTSLRNAFGPTLCRMIWYCHDCRDAFEQFKPL</sequence>
<gene>
    <name evidence="3" type="ORF">CFX0092_A0926</name>
</gene>
<name>A0A160T037_9CHLR</name>
<dbReference type="Pfam" id="PF23451">
    <property type="entry name" value="Zn_ribbon_PaaD"/>
    <property type="match status" value="1"/>
</dbReference>
<feature type="domain" description="MIP18 family-like" evidence="1">
    <location>
        <begin position="6"/>
        <end position="75"/>
    </location>
</feature>
<keyword evidence="4" id="KW-1185">Reference proteome</keyword>
<dbReference type="Proteomes" id="UP000215027">
    <property type="component" value="Chromosome I"/>
</dbReference>
<dbReference type="InterPro" id="IPR052339">
    <property type="entry name" value="Fe-S_Maturation_MIP18"/>
</dbReference>
<dbReference type="InterPro" id="IPR002744">
    <property type="entry name" value="MIP18-like"/>
</dbReference>
<dbReference type="AlphaFoldDB" id="A0A160T037"/>
<dbReference type="InterPro" id="IPR056572">
    <property type="entry name" value="Zn_ribbon_PaaD"/>
</dbReference>
<reference evidence="3" key="1">
    <citation type="submission" date="2016-01" db="EMBL/GenBank/DDBJ databases">
        <authorList>
            <person name="Mcilroy J.S."/>
            <person name="Karst M S."/>
            <person name="Albertsen M."/>
        </authorList>
    </citation>
    <scope>NUCLEOTIDE SEQUENCE</scope>
    <source>
        <strain evidence="3">Cfx-K</strain>
    </source>
</reference>
<dbReference type="KEGG" id="pbf:CFX0092_A0926"/>
<evidence type="ECO:0000259" key="1">
    <source>
        <dbReference type="Pfam" id="PF01883"/>
    </source>
</evidence>
<dbReference type="InterPro" id="IPR034904">
    <property type="entry name" value="FSCA_dom_sf"/>
</dbReference>
<dbReference type="Gene3D" id="3.30.300.130">
    <property type="entry name" value="Fe-S cluster assembly (FSCA)"/>
    <property type="match status" value="1"/>
</dbReference>
<protein>
    <submittedName>
        <fullName evidence="3">Phenylacetate-CoA oxygenase, PaaJ subunit</fullName>
    </submittedName>
</protein>
<dbReference type="PANTHER" id="PTHR42831">
    <property type="entry name" value="FE-S PROTEIN MATURATION AUXILIARY FACTOR YITW"/>
    <property type="match status" value="1"/>
</dbReference>
<dbReference type="RefSeq" id="WP_173776332.1">
    <property type="nucleotide sequence ID" value="NZ_LN890655.1"/>
</dbReference>
<dbReference type="EMBL" id="LN890655">
    <property type="protein sequence ID" value="CUS02804.2"/>
    <property type="molecule type" value="Genomic_DNA"/>
</dbReference>
<feature type="domain" description="PaaD zinc beta ribbon" evidence="2">
    <location>
        <begin position="121"/>
        <end position="159"/>
    </location>
</feature>
<organism evidence="3 4">
    <name type="scientific">Candidatus Promineifilum breve</name>
    <dbReference type="NCBI Taxonomy" id="1806508"/>
    <lineage>
        <taxon>Bacteria</taxon>
        <taxon>Bacillati</taxon>
        <taxon>Chloroflexota</taxon>
        <taxon>Ardenticatenia</taxon>
        <taxon>Candidatus Promineifilales</taxon>
        <taxon>Candidatus Promineifilaceae</taxon>
        <taxon>Candidatus Promineifilum</taxon>
    </lineage>
</organism>